<evidence type="ECO:0000256" key="1">
    <source>
        <dbReference type="ARBA" id="ARBA00004606"/>
    </source>
</evidence>
<dbReference type="EMBL" id="AZBU02000009">
    <property type="protein sequence ID" value="TKR64210.1"/>
    <property type="molecule type" value="Genomic_DNA"/>
</dbReference>
<evidence type="ECO:0000256" key="11">
    <source>
        <dbReference type="RuleBase" id="RU368121"/>
    </source>
</evidence>
<keyword evidence="6" id="KW-0812">Transmembrane</keyword>
<comment type="caution">
    <text evidence="15">The sequence shown here is derived from an EMBL/GenBank/DDBJ whole genome shotgun (WGS) entry which is preliminary data.</text>
</comment>
<comment type="function">
    <text evidence="11">Catalyzes the transfer of galactose onto proteins or lipids.</text>
</comment>
<evidence type="ECO:0000256" key="5">
    <source>
        <dbReference type="ARBA" id="ARBA00022679"/>
    </source>
</evidence>
<dbReference type="Gene3D" id="3.90.550.10">
    <property type="entry name" value="Spore Coat Polysaccharide Biosynthesis Protein SpsA, Chain A"/>
    <property type="match status" value="1"/>
</dbReference>
<keyword evidence="8" id="KW-1133">Transmembrane helix</keyword>
<dbReference type="GO" id="GO:0005975">
    <property type="term" value="P:carbohydrate metabolic process"/>
    <property type="evidence" value="ECO:0007669"/>
    <property type="project" value="InterPro"/>
</dbReference>
<dbReference type="GO" id="GO:0033842">
    <property type="term" value="F:N-acetyl-beta-glucosaminyl-derivative 4-beta-N-acetylgalactosaminyltransferase activity"/>
    <property type="evidence" value="ECO:0007669"/>
    <property type="project" value="TreeGrafter"/>
</dbReference>
<dbReference type="GO" id="GO:0016020">
    <property type="term" value="C:membrane"/>
    <property type="evidence" value="ECO:0007669"/>
    <property type="project" value="UniProtKB-SubCell"/>
</dbReference>
<dbReference type="InterPro" id="IPR029044">
    <property type="entry name" value="Nucleotide-diphossugar_trans"/>
</dbReference>
<dbReference type="EC" id="2.4.1.-" evidence="11"/>
<keyword evidence="12" id="KW-0732">Signal</keyword>
<dbReference type="Pfam" id="PF13733">
    <property type="entry name" value="Glyco_transf_7N"/>
    <property type="match status" value="1"/>
</dbReference>
<organism evidence="15 16">
    <name type="scientific">Steinernema carpocapsae</name>
    <name type="common">Entomopathogenic nematode</name>
    <dbReference type="NCBI Taxonomy" id="34508"/>
    <lineage>
        <taxon>Eukaryota</taxon>
        <taxon>Metazoa</taxon>
        <taxon>Ecdysozoa</taxon>
        <taxon>Nematoda</taxon>
        <taxon>Chromadorea</taxon>
        <taxon>Rhabditida</taxon>
        <taxon>Tylenchina</taxon>
        <taxon>Panagrolaimomorpha</taxon>
        <taxon>Strongyloidoidea</taxon>
        <taxon>Steinernematidae</taxon>
        <taxon>Steinernema</taxon>
    </lineage>
</organism>
<keyword evidence="11" id="KW-0464">Manganese</keyword>
<dbReference type="GO" id="GO:0046872">
    <property type="term" value="F:metal ion binding"/>
    <property type="evidence" value="ECO:0007669"/>
    <property type="project" value="UniProtKB-UniRule"/>
</dbReference>
<sequence>MTRKLKLVLLLILCCATVSLFCTYHSMVFTDSHTTLQLCPEVPPDLVGPIQPDLRVPELEELFKMNPKLEIGGHWKPETCKARKRVAIIVPYRDREEHLRIFLKNLHPLLQKQQLDYKIFIVDQSEDQVFNRAKLMNVGFVEAQKLDNFDCFIFHDVDLIPENDKNMYSCVDYPKHMAVAVDKFNYNLTYKQCVGGVIAFTGEQLEKINGFSNDYWGWGGEDDDLYKRIIYSKLRIFRDDMTIARYKMIKHERDKANPANNCASKQTRFTVRRWKKDGLSRLNYTLLSINKEPLFTILKADLLEEESKEKLRKEEPTYVIC</sequence>
<keyword evidence="5 11" id="KW-0808">Transferase</keyword>
<protein>
    <recommendedName>
        <fullName evidence="11">Beta-1,4-N-acetylgalactosaminyltransferase</fullName>
        <ecNumber evidence="11">2.4.1.-</ecNumber>
    </recommendedName>
    <alternativeName>
        <fullName evidence="11">Beta-4-GalNAcT</fullName>
    </alternativeName>
</protein>
<comment type="pathway">
    <text evidence="2 11">Protein modification; protein glycosylation.</text>
</comment>
<dbReference type="Pfam" id="PF02709">
    <property type="entry name" value="Glyco_transf_7C"/>
    <property type="match status" value="1"/>
</dbReference>
<reference evidence="15 16" key="2">
    <citation type="journal article" date="2019" name="G3 (Bethesda)">
        <title>Hybrid Assembly of the Genome of the Entomopathogenic Nematode Steinernema carpocapsae Identifies the X-Chromosome.</title>
        <authorList>
            <person name="Serra L."/>
            <person name="Macchietto M."/>
            <person name="Macias-Munoz A."/>
            <person name="McGill C.J."/>
            <person name="Rodriguez I.M."/>
            <person name="Rodriguez B."/>
            <person name="Murad R."/>
            <person name="Mortazavi A."/>
        </authorList>
    </citation>
    <scope>NUCLEOTIDE SEQUENCE [LARGE SCALE GENOMIC DNA]</scope>
    <source>
        <strain evidence="15 16">ALL</strain>
    </source>
</reference>
<keyword evidence="10 11" id="KW-0325">Glycoprotein</keyword>
<evidence type="ECO:0000256" key="2">
    <source>
        <dbReference type="ARBA" id="ARBA00004922"/>
    </source>
</evidence>
<keyword evidence="16" id="KW-1185">Reference proteome</keyword>
<dbReference type="InterPro" id="IPR027995">
    <property type="entry name" value="Galactosyl_T_N"/>
</dbReference>
<keyword evidence="11" id="KW-0479">Metal-binding</keyword>
<dbReference type="UniPathway" id="UPA00378"/>
<dbReference type="AlphaFoldDB" id="A0A4U5M5T0"/>
<dbReference type="GO" id="GO:0006688">
    <property type="term" value="P:glycosphingolipid biosynthetic process"/>
    <property type="evidence" value="ECO:0007669"/>
    <property type="project" value="TreeGrafter"/>
</dbReference>
<evidence type="ECO:0000256" key="7">
    <source>
        <dbReference type="ARBA" id="ARBA00022968"/>
    </source>
</evidence>
<dbReference type="PANTHER" id="PTHR19300:SF57">
    <property type="entry name" value="BETA-1,4-N-ACETYLGALACTOSAMINYLTRANSFERASE"/>
    <property type="match status" value="1"/>
</dbReference>
<feature type="chain" id="PRO_5020327068" description="Beta-1,4-N-acetylgalactosaminyltransferase" evidence="12">
    <location>
        <begin position="21"/>
        <end position="321"/>
    </location>
</feature>
<gene>
    <name evidence="15" type="ORF">L596_024783</name>
</gene>
<feature type="domain" description="Galactosyltransferase N-terminal" evidence="14">
    <location>
        <begin position="39"/>
        <end position="170"/>
    </location>
</feature>
<accession>A0A4U5M5T0</accession>
<keyword evidence="7 11" id="KW-0735">Signal-anchor</keyword>
<keyword evidence="9" id="KW-0472">Membrane</keyword>
<dbReference type="PANTHER" id="PTHR19300">
    <property type="entry name" value="BETA-1,4-GALACTOSYLTRANSFERASE"/>
    <property type="match status" value="1"/>
</dbReference>
<dbReference type="PRINTS" id="PR02050">
    <property type="entry name" value="B14GALTRFASE"/>
</dbReference>
<comment type="cofactor">
    <cofactor evidence="11">
        <name>Mn(2+)</name>
        <dbReference type="ChEBI" id="CHEBI:29035"/>
    </cofactor>
</comment>
<evidence type="ECO:0000256" key="6">
    <source>
        <dbReference type="ARBA" id="ARBA00022692"/>
    </source>
</evidence>
<comment type="similarity">
    <text evidence="3 11">Belongs to the glycosyltransferase 7 family.</text>
</comment>
<dbReference type="SUPFAM" id="SSF53448">
    <property type="entry name" value="Nucleotide-diphospho-sugar transferases"/>
    <property type="match status" value="1"/>
</dbReference>
<dbReference type="CDD" id="cd00899">
    <property type="entry name" value="b4GalT"/>
    <property type="match status" value="1"/>
</dbReference>
<evidence type="ECO:0000256" key="8">
    <source>
        <dbReference type="ARBA" id="ARBA00022989"/>
    </source>
</evidence>
<keyword evidence="4 11" id="KW-0328">Glycosyltransferase</keyword>
<proteinExistence type="inferred from homology"/>
<feature type="signal peptide" evidence="12">
    <location>
        <begin position="1"/>
        <end position="20"/>
    </location>
</feature>
<evidence type="ECO:0000256" key="3">
    <source>
        <dbReference type="ARBA" id="ARBA00005735"/>
    </source>
</evidence>
<comment type="subcellular location">
    <subcellularLocation>
        <location evidence="1 11">Membrane</location>
        <topology evidence="1 11">Single-pass type II membrane protein</topology>
    </subcellularLocation>
</comment>
<dbReference type="GO" id="GO:0005794">
    <property type="term" value="C:Golgi apparatus"/>
    <property type="evidence" value="ECO:0007669"/>
    <property type="project" value="TreeGrafter"/>
</dbReference>
<evidence type="ECO:0000259" key="14">
    <source>
        <dbReference type="Pfam" id="PF13733"/>
    </source>
</evidence>
<evidence type="ECO:0000313" key="16">
    <source>
        <dbReference type="Proteomes" id="UP000298663"/>
    </source>
</evidence>
<dbReference type="OrthoDB" id="10038994at2759"/>
<dbReference type="STRING" id="34508.A0A4U5M5T0"/>
<evidence type="ECO:0000256" key="9">
    <source>
        <dbReference type="ARBA" id="ARBA00023136"/>
    </source>
</evidence>
<evidence type="ECO:0000259" key="13">
    <source>
        <dbReference type="Pfam" id="PF02709"/>
    </source>
</evidence>
<dbReference type="InterPro" id="IPR027791">
    <property type="entry name" value="Galactosyl_T_C"/>
</dbReference>
<feature type="domain" description="Galactosyltransferase C-terminal" evidence="13">
    <location>
        <begin position="175"/>
        <end position="252"/>
    </location>
</feature>
<reference evidence="15 16" key="1">
    <citation type="journal article" date="2015" name="Genome Biol.">
        <title>Comparative genomics of Steinernema reveals deeply conserved gene regulatory networks.</title>
        <authorList>
            <person name="Dillman A.R."/>
            <person name="Macchietto M."/>
            <person name="Porter C.F."/>
            <person name="Rogers A."/>
            <person name="Williams B."/>
            <person name="Antoshechkin I."/>
            <person name="Lee M.M."/>
            <person name="Goodwin Z."/>
            <person name="Lu X."/>
            <person name="Lewis E.E."/>
            <person name="Goodrich-Blair H."/>
            <person name="Stock S.P."/>
            <person name="Adams B.J."/>
            <person name="Sternberg P.W."/>
            <person name="Mortazavi A."/>
        </authorList>
    </citation>
    <scope>NUCLEOTIDE SEQUENCE [LARGE SCALE GENOMIC DNA]</scope>
    <source>
        <strain evidence="15 16">ALL</strain>
    </source>
</reference>
<evidence type="ECO:0000256" key="4">
    <source>
        <dbReference type="ARBA" id="ARBA00022676"/>
    </source>
</evidence>
<evidence type="ECO:0000313" key="15">
    <source>
        <dbReference type="EMBL" id="TKR64210.1"/>
    </source>
</evidence>
<evidence type="ECO:0000256" key="10">
    <source>
        <dbReference type="ARBA" id="ARBA00023180"/>
    </source>
</evidence>
<dbReference type="Proteomes" id="UP000298663">
    <property type="component" value="Unassembled WGS sequence"/>
</dbReference>
<dbReference type="GO" id="GO:0008378">
    <property type="term" value="F:galactosyltransferase activity"/>
    <property type="evidence" value="ECO:0007669"/>
    <property type="project" value="TreeGrafter"/>
</dbReference>
<dbReference type="InterPro" id="IPR003859">
    <property type="entry name" value="Galactosyl_T"/>
</dbReference>
<name>A0A4U5M5T0_STECR</name>
<evidence type="ECO:0000256" key="12">
    <source>
        <dbReference type="SAM" id="SignalP"/>
    </source>
</evidence>